<protein>
    <submittedName>
        <fullName evidence="2">Uncharacterized protein</fullName>
    </submittedName>
</protein>
<comment type="caution">
    <text evidence="2">The sequence shown here is derived from an EMBL/GenBank/DDBJ whole genome shotgun (WGS) entry which is preliminary data.</text>
</comment>
<name>A0AAW2VET4_9LAMI</name>
<evidence type="ECO:0000313" key="2">
    <source>
        <dbReference type="EMBL" id="KAL0428259.1"/>
    </source>
</evidence>
<feature type="region of interest" description="Disordered" evidence="1">
    <location>
        <begin position="51"/>
        <end position="73"/>
    </location>
</feature>
<organism evidence="2">
    <name type="scientific">Sesamum latifolium</name>
    <dbReference type="NCBI Taxonomy" id="2727402"/>
    <lineage>
        <taxon>Eukaryota</taxon>
        <taxon>Viridiplantae</taxon>
        <taxon>Streptophyta</taxon>
        <taxon>Embryophyta</taxon>
        <taxon>Tracheophyta</taxon>
        <taxon>Spermatophyta</taxon>
        <taxon>Magnoliopsida</taxon>
        <taxon>eudicotyledons</taxon>
        <taxon>Gunneridae</taxon>
        <taxon>Pentapetalae</taxon>
        <taxon>asterids</taxon>
        <taxon>lamiids</taxon>
        <taxon>Lamiales</taxon>
        <taxon>Pedaliaceae</taxon>
        <taxon>Sesamum</taxon>
    </lineage>
</organism>
<feature type="region of interest" description="Disordered" evidence="1">
    <location>
        <begin position="150"/>
        <end position="175"/>
    </location>
</feature>
<feature type="compositionally biased region" description="Basic and acidic residues" evidence="1">
    <location>
        <begin position="155"/>
        <end position="169"/>
    </location>
</feature>
<dbReference type="AlphaFoldDB" id="A0AAW2VET4"/>
<accession>A0AAW2VET4</accession>
<gene>
    <name evidence="2" type="ORF">Slati_3000700</name>
</gene>
<evidence type="ECO:0000256" key="1">
    <source>
        <dbReference type="SAM" id="MobiDB-lite"/>
    </source>
</evidence>
<sequence>MTQGLCNGDLADSLVGEPAATWDDLLARAKKFILIEESRRIKSVHRKQILREQPKRSPIMERRREEPKRRPDYHTPLRVTRTKALSIAEKNGNVRWPLKMRDNEERQKSRKYCRFHQDRGHDMEECFHLQRELERLIQLGYLPEELYYPPRKTPRKIDRGGGQPQKEEGCQTTPNKSWTEGRIIHLIEGGEYGGVTRISRKRHLRN</sequence>
<dbReference type="EMBL" id="JACGWN010000010">
    <property type="protein sequence ID" value="KAL0428259.1"/>
    <property type="molecule type" value="Genomic_DNA"/>
</dbReference>
<reference evidence="2" key="1">
    <citation type="submission" date="2020-06" db="EMBL/GenBank/DDBJ databases">
        <authorList>
            <person name="Li T."/>
            <person name="Hu X."/>
            <person name="Zhang T."/>
            <person name="Song X."/>
            <person name="Zhang H."/>
            <person name="Dai N."/>
            <person name="Sheng W."/>
            <person name="Hou X."/>
            <person name="Wei L."/>
        </authorList>
    </citation>
    <scope>NUCLEOTIDE SEQUENCE</scope>
    <source>
        <strain evidence="2">KEN1</strain>
        <tissue evidence="2">Leaf</tissue>
    </source>
</reference>
<proteinExistence type="predicted"/>
<reference evidence="2" key="2">
    <citation type="journal article" date="2024" name="Plant">
        <title>Genomic evolution and insights into agronomic trait innovations of Sesamum species.</title>
        <authorList>
            <person name="Miao H."/>
            <person name="Wang L."/>
            <person name="Qu L."/>
            <person name="Liu H."/>
            <person name="Sun Y."/>
            <person name="Le M."/>
            <person name="Wang Q."/>
            <person name="Wei S."/>
            <person name="Zheng Y."/>
            <person name="Lin W."/>
            <person name="Duan Y."/>
            <person name="Cao H."/>
            <person name="Xiong S."/>
            <person name="Wang X."/>
            <person name="Wei L."/>
            <person name="Li C."/>
            <person name="Ma Q."/>
            <person name="Ju M."/>
            <person name="Zhao R."/>
            <person name="Li G."/>
            <person name="Mu C."/>
            <person name="Tian Q."/>
            <person name="Mei H."/>
            <person name="Zhang T."/>
            <person name="Gao T."/>
            <person name="Zhang H."/>
        </authorList>
    </citation>
    <scope>NUCLEOTIDE SEQUENCE</scope>
    <source>
        <strain evidence="2">KEN1</strain>
    </source>
</reference>